<evidence type="ECO:0000256" key="9">
    <source>
        <dbReference type="ARBA" id="ARBA00023098"/>
    </source>
</evidence>
<keyword evidence="5 12" id="KW-0812">Transmembrane</keyword>
<evidence type="ECO:0000256" key="14">
    <source>
        <dbReference type="SAM" id="Phobius"/>
    </source>
</evidence>
<name>A0A388L4B4_CHABU</name>
<keyword evidence="11 12" id="KW-0275">Fatty acid biosynthesis</keyword>
<dbReference type="EMBL" id="BFEA01000261">
    <property type="protein sequence ID" value="GBG77146.1"/>
    <property type="molecule type" value="Genomic_DNA"/>
</dbReference>
<dbReference type="GO" id="GO:0016717">
    <property type="term" value="F:oxidoreductase activity, acting on paired donors, with oxidation of a pair of donors resulting in the reduction of molecular oxygen to two molecules of water"/>
    <property type="evidence" value="ECO:0007669"/>
    <property type="project" value="InterPro"/>
</dbReference>
<feature type="region of interest" description="Disordered" evidence="13">
    <location>
        <begin position="112"/>
        <end position="131"/>
    </location>
</feature>
<evidence type="ECO:0000256" key="12">
    <source>
        <dbReference type="RuleBase" id="RU000581"/>
    </source>
</evidence>
<dbReference type="PRINTS" id="PR00075">
    <property type="entry name" value="FACDDSATRASE"/>
</dbReference>
<gene>
    <name evidence="15" type="ORF">CBR_g23473</name>
</gene>
<comment type="similarity">
    <text evidence="3 12">Belongs to the fatty acid desaturase type 1 family.</text>
</comment>
<evidence type="ECO:0000256" key="3">
    <source>
        <dbReference type="ARBA" id="ARBA00009295"/>
    </source>
</evidence>
<keyword evidence="4 12" id="KW-0444">Lipid biosynthesis</keyword>
<evidence type="ECO:0000256" key="4">
    <source>
        <dbReference type="ARBA" id="ARBA00022516"/>
    </source>
</evidence>
<evidence type="ECO:0000256" key="1">
    <source>
        <dbReference type="ARBA" id="ARBA00004141"/>
    </source>
</evidence>
<evidence type="ECO:0000256" key="2">
    <source>
        <dbReference type="ARBA" id="ARBA00005189"/>
    </source>
</evidence>
<evidence type="ECO:0000256" key="13">
    <source>
        <dbReference type="SAM" id="MobiDB-lite"/>
    </source>
</evidence>
<comment type="cofactor">
    <cofactor evidence="12">
        <name>Fe(2+)</name>
        <dbReference type="ChEBI" id="CHEBI:29033"/>
    </cofactor>
</comment>
<comment type="subcellular location">
    <subcellularLocation>
        <location evidence="1">Membrane</location>
        <topology evidence="1">Multi-pass membrane protein</topology>
    </subcellularLocation>
</comment>
<evidence type="ECO:0000256" key="8">
    <source>
        <dbReference type="ARBA" id="ARBA00023002"/>
    </source>
</evidence>
<evidence type="ECO:0008006" key="17">
    <source>
        <dbReference type="Google" id="ProtNLM"/>
    </source>
</evidence>
<dbReference type="CDD" id="cd03505">
    <property type="entry name" value="Delta9-FADS-like"/>
    <property type="match status" value="1"/>
</dbReference>
<keyword evidence="10 14" id="KW-0472">Membrane</keyword>
<organism evidence="15 16">
    <name type="scientific">Chara braunii</name>
    <name type="common">Braun's stonewort</name>
    <dbReference type="NCBI Taxonomy" id="69332"/>
    <lineage>
        <taxon>Eukaryota</taxon>
        <taxon>Viridiplantae</taxon>
        <taxon>Streptophyta</taxon>
        <taxon>Charophyceae</taxon>
        <taxon>Charales</taxon>
        <taxon>Characeae</taxon>
        <taxon>Chara</taxon>
    </lineage>
</organism>
<evidence type="ECO:0000256" key="7">
    <source>
        <dbReference type="ARBA" id="ARBA00022989"/>
    </source>
</evidence>
<evidence type="ECO:0000313" key="16">
    <source>
        <dbReference type="Proteomes" id="UP000265515"/>
    </source>
</evidence>
<dbReference type="InterPro" id="IPR015876">
    <property type="entry name" value="Acyl-CoA_DS"/>
</dbReference>
<dbReference type="PANTHER" id="PTHR11351">
    <property type="entry name" value="ACYL-COA DESATURASE"/>
    <property type="match status" value="1"/>
</dbReference>
<dbReference type="Proteomes" id="UP000265515">
    <property type="component" value="Unassembled WGS sequence"/>
</dbReference>
<comment type="domain">
    <text evidence="12">The histidine box domains are involved in binding the catalytic metal ions.</text>
</comment>
<accession>A0A388L4B4</accession>
<keyword evidence="7 14" id="KW-1133">Transmembrane helix</keyword>
<dbReference type="AlphaFoldDB" id="A0A388L4B4"/>
<evidence type="ECO:0000256" key="11">
    <source>
        <dbReference type="ARBA" id="ARBA00023160"/>
    </source>
</evidence>
<proteinExistence type="inferred from homology"/>
<keyword evidence="6" id="KW-0276">Fatty acid metabolism</keyword>
<dbReference type="GO" id="GO:0006633">
    <property type="term" value="P:fatty acid biosynthetic process"/>
    <property type="evidence" value="ECO:0007669"/>
    <property type="project" value="UniProtKB-KW"/>
</dbReference>
<reference evidence="15 16" key="1">
    <citation type="journal article" date="2018" name="Cell">
        <title>The Chara Genome: Secondary Complexity and Implications for Plant Terrestrialization.</title>
        <authorList>
            <person name="Nishiyama T."/>
            <person name="Sakayama H."/>
            <person name="Vries J.D."/>
            <person name="Buschmann H."/>
            <person name="Saint-Marcoux D."/>
            <person name="Ullrich K.K."/>
            <person name="Haas F.B."/>
            <person name="Vanderstraeten L."/>
            <person name="Becker D."/>
            <person name="Lang D."/>
            <person name="Vosolsobe S."/>
            <person name="Rombauts S."/>
            <person name="Wilhelmsson P.K.I."/>
            <person name="Janitza P."/>
            <person name="Kern R."/>
            <person name="Heyl A."/>
            <person name="Rumpler F."/>
            <person name="Villalobos L.I.A.C."/>
            <person name="Clay J.M."/>
            <person name="Skokan R."/>
            <person name="Toyoda A."/>
            <person name="Suzuki Y."/>
            <person name="Kagoshima H."/>
            <person name="Schijlen E."/>
            <person name="Tajeshwar N."/>
            <person name="Catarino B."/>
            <person name="Hetherington A.J."/>
            <person name="Saltykova A."/>
            <person name="Bonnot C."/>
            <person name="Breuninger H."/>
            <person name="Symeonidi A."/>
            <person name="Radhakrishnan G.V."/>
            <person name="Van Nieuwerburgh F."/>
            <person name="Deforce D."/>
            <person name="Chang C."/>
            <person name="Karol K.G."/>
            <person name="Hedrich R."/>
            <person name="Ulvskov P."/>
            <person name="Glockner G."/>
            <person name="Delwiche C.F."/>
            <person name="Petrasek J."/>
            <person name="Van de Peer Y."/>
            <person name="Friml J."/>
            <person name="Beilby M."/>
            <person name="Dolan L."/>
            <person name="Kohara Y."/>
            <person name="Sugano S."/>
            <person name="Fujiyama A."/>
            <person name="Delaux P.-M."/>
            <person name="Quint M."/>
            <person name="TheiBen G."/>
            <person name="Hagemann M."/>
            <person name="Harholt J."/>
            <person name="Dunand C."/>
            <person name="Zachgo S."/>
            <person name="Langdale J."/>
            <person name="Maumus F."/>
            <person name="Straeten D.V.D."/>
            <person name="Gould S.B."/>
            <person name="Rensing S.A."/>
        </authorList>
    </citation>
    <scope>NUCLEOTIDE SEQUENCE [LARGE SCALE GENOMIC DNA]</scope>
    <source>
        <strain evidence="15 16">S276</strain>
    </source>
</reference>
<comment type="caution">
    <text evidence="15">The sequence shown here is derived from an EMBL/GenBank/DDBJ whole genome shotgun (WGS) entry which is preliminary data.</text>
</comment>
<sequence>MFRELYFLHAEELSLFENTHHVAAADVSSPLLTESSQRLHYECKDNEKQCHGVYYDDQRVDEQQGVYYGGNRSNDVGDHDEAFWMESSEGVLHGRSTVGAFDADKASVAGGERDVHDCSGSGRTIPQNRLPPPGDGTVMWGQLLLGMNFQCYLWIHVCAVVTLFLSFSWKLLVLCVASYTLRMFGITGGYHRLLSHRSYKTTRVWQFVMAALGSSALQKGPLWWCSNHRHHHRTADTKEDFHSPLHYGFWWSHIGWFLLSTKNTEVRSSFVPDLLRFPELHYLDRGRGRNDR</sequence>
<keyword evidence="16" id="KW-1185">Reference proteome</keyword>
<evidence type="ECO:0000313" key="15">
    <source>
        <dbReference type="EMBL" id="GBG77146.1"/>
    </source>
</evidence>
<evidence type="ECO:0000256" key="5">
    <source>
        <dbReference type="ARBA" id="ARBA00022692"/>
    </source>
</evidence>
<dbReference type="GO" id="GO:0016020">
    <property type="term" value="C:membrane"/>
    <property type="evidence" value="ECO:0007669"/>
    <property type="project" value="UniProtKB-SubCell"/>
</dbReference>
<comment type="pathway">
    <text evidence="2">Lipid metabolism.</text>
</comment>
<evidence type="ECO:0000256" key="10">
    <source>
        <dbReference type="ARBA" id="ARBA00023136"/>
    </source>
</evidence>
<keyword evidence="8 12" id="KW-0560">Oxidoreductase</keyword>
<dbReference type="PANTHER" id="PTHR11351:SF31">
    <property type="entry name" value="DESATURASE 1, ISOFORM A-RELATED"/>
    <property type="match status" value="1"/>
</dbReference>
<dbReference type="OrthoDB" id="10260134at2759"/>
<protein>
    <recommendedName>
        <fullName evidence="17">Fatty acid desaturase domain-containing protein</fullName>
    </recommendedName>
</protein>
<dbReference type="Gramene" id="GBG77146">
    <property type="protein sequence ID" value="GBG77146"/>
    <property type="gene ID" value="CBR_g23473"/>
</dbReference>
<evidence type="ECO:0000256" key="6">
    <source>
        <dbReference type="ARBA" id="ARBA00022832"/>
    </source>
</evidence>
<keyword evidence="9" id="KW-0443">Lipid metabolism</keyword>
<dbReference type="STRING" id="69332.A0A388L4B4"/>
<feature type="transmembrane region" description="Helical" evidence="14">
    <location>
        <begin position="143"/>
        <end position="165"/>
    </location>
</feature>